<dbReference type="EMBL" id="JACMSC010000022">
    <property type="protein sequence ID" value="KAG6469036.1"/>
    <property type="molecule type" value="Genomic_DNA"/>
</dbReference>
<sequence length="483" mass="52670">MWGQRNAPYGDRAQQRVNPRWGNLPPPWPTALCCTMEVYRGPDRAPTASVGRQRCFPHYYSTTLPLLLLSNPNFAIVVTEVGTKSAIKELRWGRNSRPRRFASTPGKNTGAVELELRRQKIPGPKILIADEARVSSIQSRIRNVISEKAEDSSGAQVPLFSGIKFQTLNYVVTVAVAGKNATVIVDTGSDLTWVQCKPCTSCYAQRDPLFDPSASTSYQNIPCNSTACLSLQEATGNAGVCGAHRCNYFVDYGDGSYSRGLLALERIDVGGTIIENFVFGCGFKNRGLFGGTAGIMGLGRTPLSLSSEMTLRLTRTPPQSPTRECFLTPFYFLNLTGMTVGGVPLQEAGFSTGKILIDSGTVITRLPPSVYRAFKAEFVKQFSGHPPAPSFSILDTCFDLSGLEEVAVPRVRMEFEGGGEMTVDVTGIFYFVKKDASQVCLAMASLQYEGQIGIIGNYQQKNQRVVYDTLSSRIGFAEEACGQ</sequence>
<dbReference type="Gene3D" id="2.40.70.10">
    <property type="entry name" value="Acid Proteases"/>
    <property type="match status" value="2"/>
</dbReference>
<feature type="domain" description="Peptidase A1" evidence="4">
    <location>
        <begin position="170"/>
        <end position="477"/>
    </location>
</feature>
<name>A0A8J5EPI0_ZINOF</name>
<dbReference type="InterPro" id="IPR001969">
    <property type="entry name" value="Aspartic_peptidase_AS"/>
</dbReference>
<dbReference type="PROSITE" id="PS51767">
    <property type="entry name" value="PEPTIDASE_A1"/>
    <property type="match status" value="1"/>
</dbReference>
<organism evidence="5 6">
    <name type="scientific">Zingiber officinale</name>
    <name type="common">Ginger</name>
    <name type="synonym">Amomum zingiber</name>
    <dbReference type="NCBI Taxonomy" id="94328"/>
    <lineage>
        <taxon>Eukaryota</taxon>
        <taxon>Viridiplantae</taxon>
        <taxon>Streptophyta</taxon>
        <taxon>Embryophyta</taxon>
        <taxon>Tracheophyta</taxon>
        <taxon>Spermatophyta</taxon>
        <taxon>Magnoliopsida</taxon>
        <taxon>Liliopsida</taxon>
        <taxon>Zingiberales</taxon>
        <taxon>Zingiberaceae</taxon>
        <taxon>Zingiber</taxon>
    </lineage>
</organism>
<gene>
    <name evidence="5" type="ORF">ZIOFF_073734</name>
</gene>
<feature type="active site" evidence="2">
    <location>
        <position position="358"/>
    </location>
</feature>
<dbReference type="Pfam" id="PF14543">
    <property type="entry name" value="TAXi_N"/>
    <property type="match status" value="1"/>
</dbReference>
<keyword evidence="6" id="KW-1185">Reference proteome</keyword>
<dbReference type="FunFam" id="2.40.70.10:FF:000049">
    <property type="entry name" value="Aspartyl protease AED1"/>
    <property type="match status" value="1"/>
</dbReference>
<dbReference type="PANTHER" id="PTHR13683">
    <property type="entry name" value="ASPARTYL PROTEASES"/>
    <property type="match status" value="1"/>
</dbReference>
<dbReference type="InterPro" id="IPR032799">
    <property type="entry name" value="TAXi_C"/>
</dbReference>
<evidence type="ECO:0000313" key="5">
    <source>
        <dbReference type="EMBL" id="KAG6469036.1"/>
    </source>
</evidence>
<evidence type="ECO:0000259" key="4">
    <source>
        <dbReference type="PROSITE" id="PS51767"/>
    </source>
</evidence>
<dbReference type="InterPro" id="IPR021109">
    <property type="entry name" value="Peptidase_aspartic_dom_sf"/>
</dbReference>
<protein>
    <recommendedName>
        <fullName evidence="4">Peptidase A1 domain-containing protein</fullName>
    </recommendedName>
</protein>
<dbReference type="SUPFAM" id="SSF50630">
    <property type="entry name" value="Acid proteases"/>
    <property type="match status" value="1"/>
</dbReference>
<reference evidence="5 6" key="1">
    <citation type="submission" date="2020-08" db="EMBL/GenBank/DDBJ databases">
        <title>Plant Genome Project.</title>
        <authorList>
            <person name="Zhang R.-G."/>
        </authorList>
    </citation>
    <scope>NUCLEOTIDE SEQUENCE [LARGE SCALE GENOMIC DNA]</scope>
    <source>
        <tissue evidence="5">Rhizome</tissue>
    </source>
</reference>
<dbReference type="Proteomes" id="UP000734854">
    <property type="component" value="Unassembled WGS sequence"/>
</dbReference>
<dbReference type="PROSITE" id="PS00141">
    <property type="entry name" value="ASP_PROTEASE"/>
    <property type="match status" value="1"/>
</dbReference>
<dbReference type="GO" id="GO:0004190">
    <property type="term" value="F:aspartic-type endopeptidase activity"/>
    <property type="evidence" value="ECO:0007669"/>
    <property type="project" value="InterPro"/>
</dbReference>
<evidence type="ECO:0000313" key="6">
    <source>
        <dbReference type="Proteomes" id="UP000734854"/>
    </source>
</evidence>
<proteinExistence type="inferred from homology"/>
<dbReference type="InterPro" id="IPR001461">
    <property type="entry name" value="Aspartic_peptidase_A1"/>
</dbReference>
<comment type="caution">
    <text evidence="5">The sequence shown here is derived from an EMBL/GenBank/DDBJ whole genome shotgun (WGS) entry which is preliminary data.</text>
</comment>
<evidence type="ECO:0000256" key="2">
    <source>
        <dbReference type="PIRSR" id="PIRSR601461-1"/>
    </source>
</evidence>
<dbReference type="Pfam" id="PF14541">
    <property type="entry name" value="TAXi_C"/>
    <property type="match status" value="1"/>
</dbReference>
<dbReference type="GO" id="GO:0006508">
    <property type="term" value="P:proteolysis"/>
    <property type="evidence" value="ECO:0007669"/>
    <property type="project" value="InterPro"/>
</dbReference>
<evidence type="ECO:0000256" key="3">
    <source>
        <dbReference type="SAM" id="MobiDB-lite"/>
    </source>
</evidence>
<evidence type="ECO:0000256" key="1">
    <source>
        <dbReference type="ARBA" id="ARBA00007447"/>
    </source>
</evidence>
<accession>A0A8J5EPI0</accession>
<feature type="region of interest" description="Disordered" evidence="3">
    <location>
        <begin position="1"/>
        <end position="21"/>
    </location>
</feature>
<dbReference type="InterPro" id="IPR033121">
    <property type="entry name" value="PEPTIDASE_A1"/>
</dbReference>
<feature type="active site" evidence="2">
    <location>
        <position position="186"/>
    </location>
</feature>
<dbReference type="PANTHER" id="PTHR13683:SF827">
    <property type="entry name" value="PEPTIDASE A1 DOMAIN-CONTAINING PROTEIN"/>
    <property type="match status" value="1"/>
</dbReference>
<dbReference type="InterPro" id="IPR032861">
    <property type="entry name" value="TAXi_N"/>
</dbReference>
<comment type="similarity">
    <text evidence="1">Belongs to the peptidase A1 family.</text>
</comment>
<dbReference type="AlphaFoldDB" id="A0A8J5EPI0"/>